<reference evidence="2 3" key="1">
    <citation type="submission" date="2019-07" db="EMBL/GenBank/DDBJ databases">
        <title>Whole genome shotgun sequence of Terrabacter aerolatus NBRC 106305.</title>
        <authorList>
            <person name="Hosoyama A."/>
            <person name="Uohara A."/>
            <person name="Ohji S."/>
            <person name="Ichikawa N."/>
        </authorList>
    </citation>
    <scope>NUCLEOTIDE SEQUENCE [LARGE SCALE GENOMIC DNA]</scope>
    <source>
        <strain evidence="2 3">NBRC 106305</strain>
    </source>
</reference>
<gene>
    <name evidence="2" type="ORF">TAE01_20410</name>
</gene>
<evidence type="ECO:0000313" key="2">
    <source>
        <dbReference type="EMBL" id="GEO30231.1"/>
    </source>
</evidence>
<feature type="compositionally biased region" description="Low complexity" evidence="1">
    <location>
        <begin position="71"/>
        <end position="82"/>
    </location>
</feature>
<dbReference type="AlphaFoldDB" id="A0A512D1A6"/>
<sequence>MRLAVMVCPRSGSLIVAVMAVETGLSTGTASVPALVVAELADELAGALVVAGLVPPGAVGSAVTADSPLQAASATTGATRPTTARRRRRLREAVRGRAGAAAEVFISPPA</sequence>
<organism evidence="2 3">
    <name type="scientific">Terrabacter aerolatus</name>
    <dbReference type="NCBI Taxonomy" id="422442"/>
    <lineage>
        <taxon>Bacteria</taxon>
        <taxon>Bacillati</taxon>
        <taxon>Actinomycetota</taxon>
        <taxon>Actinomycetes</taxon>
        <taxon>Micrococcales</taxon>
        <taxon>Intrasporangiaceae</taxon>
        <taxon>Terrabacter</taxon>
    </lineage>
</organism>
<evidence type="ECO:0000313" key="3">
    <source>
        <dbReference type="Proteomes" id="UP000321534"/>
    </source>
</evidence>
<evidence type="ECO:0000256" key="1">
    <source>
        <dbReference type="SAM" id="MobiDB-lite"/>
    </source>
</evidence>
<protein>
    <submittedName>
        <fullName evidence="2">Uncharacterized protein</fullName>
    </submittedName>
</protein>
<dbReference type="EMBL" id="BJYX01000009">
    <property type="protein sequence ID" value="GEO30231.1"/>
    <property type="molecule type" value="Genomic_DNA"/>
</dbReference>
<keyword evidence="3" id="KW-1185">Reference proteome</keyword>
<dbReference type="Proteomes" id="UP000321534">
    <property type="component" value="Unassembled WGS sequence"/>
</dbReference>
<accession>A0A512D1A6</accession>
<name>A0A512D1A6_9MICO</name>
<proteinExistence type="predicted"/>
<comment type="caution">
    <text evidence="2">The sequence shown here is derived from an EMBL/GenBank/DDBJ whole genome shotgun (WGS) entry which is preliminary data.</text>
</comment>
<feature type="region of interest" description="Disordered" evidence="1">
    <location>
        <begin position="69"/>
        <end position="92"/>
    </location>
</feature>